<evidence type="ECO:0000313" key="1">
    <source>
        <dbReference type="EMBL" id="MSR89834.1"/>
    </source>
</evidence>
<protein>
    <submittedName>
        <fullName evidence="1">Uncharacterized protein</fullName>
    </submittedName>
</protein>
<dbReference type="EMBL" id="VULX01000001">
    <property type="protein sequence ID" value="MSR89834.1"/>
    <property type="molecule type" value="Genomic_DNA"/>
</dbReference>
<dbReference type="AlphaFoldDB" id="A0A7X2SZU6"/>
<name>A0A7X2SZU6_9CLOT</name>
<evidence type="ECO:0000313" key="2">
    <source>
        <dbReference type="Proteomes" id="UP000460287"/>
    </source>
</evidence>
<organism evidence="1 2">
    <name type="scientific">Inconstantimicrobium porci</name>
    <dbReference type="NCBI Taxonomy" id="2652291"/>
    <lineage>
        <taxon>Bacteria</taxon>
        <taxon>Bacillati</taxon>
        <taxon>Bacillota</taxon>
        <taxon>Clostridia</taxon>
        <taxon>Eubacteriales</taxon>
        <taxon>Clostridiaceae</taxon>
        <taxon>Inconstantimicrobium</taxon>
    </lineage>
</organism>
<proteinExistence type="predicted"/>
<gene>
    <name evidence="1" type="ORF">FYJ33_00020</name>
</gene>
<reference evidence="1 2" key="1">
    <citation type="submission" date="2019-08" db="EMBL/GenBank/DDBJ databases">
        <title>In-depth cultivation of the pig gut microbiome towards novel bacterial diversity and tailored functional studies.</title>
        <authorList>
            <person name="Wylensek D."/>
            <person name="Hitch T.C.A."/>
            <person name="Clavel T."/>
        </authorList>
    </citation>
    <scope>NUCLEOTIDE SEQUENCE [LARGE SCALE GENOMIC DNA]</scope>
    <source>
        <strain evidence="1 2">WCA-383-APC-5B</strain>
    </source>
</reference>
<dbReference type="SUPFAM" id="SSF82171">
    <property type="entry name" value="DPP6 N-terminal domain-like"/>
    <property type="match status" value="1"/>
</dbReference>
<sequence length="405" mass="46016">MIKKICFIICVLLLAGIGVYLSNEYIGKSQITTDSIHKSVIHAPYYKKNHIVSSTDDVNNKGVKKKENNVKGDIQKQLSISFLKKVDFAKYNFIMGWYGDDCIATSEDITSREVHIKNLNDDTKKIIKVDNNIIDYADKKFLVDSNNGFIIYDSYKNTKININDIGSEQLPKFIDGDGKYILIDKDRKYFIVEADSGKLFPIDAKIADYEAPNMVTGYPAVTMSDDHKKFYFTKNKEIRVSNLDTSEKSEKFADFPSNAVNAVFLRNVRNSNIMITELNCPDNTDGLCYYTINKDTKQFTQLKDISVFDSLNTDTFVGNQNGSCGKIVYCEKNKKNGLYFLYAGEIRDGKIARTKELVLDGLPSNALKYHWTWSASWNSTGSRIFIYVDGSDDEKFNAGYYADIN</sequence>
<accession>A0A7X2SZU6</accession>
<dbReference type="Proteomes" id="UP000460287">
    <property type="component" value="Unassembled WGS sequence"/>
</dbReference>
<keyword evidence="2" id="KW-1185">Reference proteome</keyword>
<comment type="caution">
    <text evidence="1">The sequence shown here is derived from an EMBL/GenBank/DDBJ whole genome shotgun (WGS) entry which is preliminary data.</text>
</comment>
<dbReference type="RefSeq" id="WP_154529725.1">
    <property type="nucleotide sequence ID" value="NZ_VULX01000001.1"/>
</dbReference>